<proteinExistence type="predicted"/>
<dbReference type="eggNOG" id="COG1862">
    <property type="taxonomic scope" value="Bacteria"/>
</dbReference>
<dbReference type="SMART" id="SM01323">
    <property type="entry name" value="YajC"/>
    <property type="match status" value="1"/>
</dbReference>
<dbReference type="EMBL" id="AKFT01000033">
    <property type="protein sequence ID" value="EJF47066.1"/>
    <property type="molecule type" value="Genomic_DNA"/>
</dbReference>
<gene>
    <name evidence="2" type="ORF">HMPREF1318_0522</name>
</gene>
<reference evidence="2 3" key="1">
    <citation type="submission" date="2012-05" db="EMBL/GenBank/DDBJ databases">
        <authorList>
            <person name="Harkins D.M."/>
            <person name="Madupu R."/>
            <person name="Durkin A.S."/>
            <person name="Torralba M."/>
            <person name="Methe B."/>
            <person name="Sutton G.G."/>
            <person name="Nelson K.E."/>
        </authorList>
    </citation>
    <scope>NUCLEOTIDE SEQUENCE [LARGE SCALE GENOMIC DNA]</scope>
    <source>
        <strain evidence="2 3">F0489</strain>
    </source>
</reference>
<name>J0XEC2_9ACTO</name>
<protein>
    <submittedName>
        <fullName evidence="2">Preprotein translocase subunit</fullName>
    </submittedName>
</protein>
<dbReference type="RefSeq" id="WP_008730040.1">
    <property type="nucleotide sequence ID" value="NZ_AKFT01000033.1"/>
</dbReference>
<organism evidence="2 3">
    <name type="scientific">Actinomyces massiliensis F0489</name>
    <dbReference type="NCBI Taxonomy" id="1125718"/>
    <lineage>
        <taxon>Bacteria</taxon>
        <taxon>Bacillati</taxon>
        <taxon>Actinomycetota</taxon>
        <taxon>Actinomycetes</taxon>
        <taxon>Actinomycetales</taxon>
        <taxon>Actinomycetaceae</taxon>
        <taxon>Actinomyces</taxon>
    </lineage>
</organism>
<accession>J0XEC2</accession>
<feature type="region of interest" description="Disordered" evidence="1">
    <location>
        <begin position="79"/>
        <end position="158"/>
    </location>
</feature>
<feature type="compositionally biased region" description="Acidic residues" evidence="1">
    <location>
        <begin position="90"/>
        <end position="111"/>
    </location>
</feature>
<dbReference type="OrthoDB" id="3267178at2"/>
<evidence type="ECO:0000313" key="2">
    <source>
        <dbReference type="EMBL" id="EJF47066.1"/>
    </source>
</evidence>
<comment type="caution">
    <text evidence="2">The sequence shown here is derived from an EMBL/GenBank/DDBJ whole genome shotgun (WGS) entry which is preliminary data.</text>
</comment>
<dbReference type="Proteomes" id="UP000002941">
    <property type="component" value="Unassembled WGS sequence"/>
</dbReference>
<evidence type="ECO:0000256" key="1">
    <source>
        <dbReference type="SAM" id="MobiDB-lite"/>
    </source>
</evidence>
<sequence>MLVIFAIMLLVFWGLSRFSRAQQKKMLAEQERRTNEALVPGNWVRTRAGFYGTVVEVSGDVVTLATPLGDESLWAKSAIIEAEEPPFAAESDDSEDAEAADHEVDDAETGEVMDKADDVDSTADPAADPTDASDEAGAAEETEEAEKADDADDKASRA</sequence>
<feature type="compositionally biased region" description="Acidic residues" evidence="1">
    <location>
        <begin position="131"/>
        <end position="152"/>
    </location>
</feature>
<keyword evidence="3" id="KW-1185">Reference proteome</keyword>
<dbReference type="PATRIC" id="fig|1125718.3.peg.517"/>
<dbReference type="InterPro" id="IPR003849">
    <property type="entry name" value="Preprotein_translocase_YajC"/>
</dbReference>
<evidence type="ECO:0000313" key="3">
    <source>
        <dbReference type="Proteomes" id="UP000002941"/>
    </source>
</evidence>
<dbReference type="AlphaFoldDB" id="J0XEC2"/>
<dbReference type="Pfam" id="PF02699">
    <property type="entry name" value="YajC"/>
    <property type="match status" value="1"/>
</dbReference>